<evidence type="ECO:0000256" key="2">
    <source>
        <dbReference type="ARBA" id="ARBA00022553"/>
    </source>
</evidence>
<dbReference type="OrthoDB" id="787137at2759"/>
<keyword evidence="7" id="KW-1185">Reference proteome</keyword>
<dbReference type="EMBL" id="CAKASE010000052">
    <property type="protein sequence ID" value="CAG9565031.1"/>
    <property type="molecule type" value="Genomic_DNA"/>
</dbReference>
<accession>A0A8J2QLE0</accession>
<sequence>MFVSERLENAVREGVVLKVYNKGTKFSYKDPGGLQNKKPSPGGGARVWPNVSELMLQNRLGVTEATHLLCPV</sequence>
<evidence type="ECO:0000313" key="7">
    <source>
        <dbReference type="Proteomes" id="UP000789524"/>
    </source>
</evidence>
<name>A0A8J2QLE0_9NEOP</name>
<evidence type="ECO:0000256" key="4">
    <source>
        <dbReference type="ARBA" id="ARBA00023242"/>
    </source>
</evidence>
<comment type="subcellular location">
    <subcellularLocation>
        <location evidence="1">Nucleus</location>
    </subcellularLocation>
</comment>
<evidence type="ECO:0000259" key="5">
    <source>
        <dbReference type="Pfam" id="PF21524"/>
    </source>
</evidence>
<gene>
    <name evidence="6" type="ORF">DCHRY22_LOCUS5939</name>
</gene>
<dbReference type="GO" id="GO:0006325">
    <property type="term" value="P:chromatin organization"/>
    <property type="evidence" value="ECO:0007669"/>
    <property type="project" value="UniProtKB-KW"/>
</dbReference>
<dbReference type="AlphaFoldDB" id="A0A8J2QLE0"/>
<comment type="caution">
    <text evidence="6">The sequence shown here is derived from an EMBL/GenBank/DDBJ whole genome shotgun (WGS) entry which is preliminary data.</text>
</comment>
<evidence type="ECO:0000256" key="1">
    <source>
        <dbReference type="ARBA" id="ARBA00004123"/>
    </source>
</evidence>
<protein>
    <submittedName>
        <fullName evidence="6">(African queen) hypothetical protein</fullName>
    </submittedName>
</protein>
<feature type="domain" description="SAMD1-like winged helix (WH)" evidence="5">
    <location>
        <begin position="3"/>
        <end position="30"/>
    </location>
</feature>
<evidence type="ECO:0000313" key="6">
    <source>
        <dbReference type="EMBL" id="CAG9565031.1"/>
    </source>
</evidence>
<keyword evidence="2" id="KW-0597">Phosphoprotein</keyword>
<dbReference type="InterPro" id="IPR048589">
    <property type="entry name" value="SAMD1-like_WH"/>
</dbReference>
<reference evidence="6" key="1">
    <citation type="submission" date="2021-09" db="EMBL/GenBank/DDBJ databases">
        <authorList>
            <person name="Martin H S."/>
        </authorList>
    </citation>
    <scope>NUCLEOTIDE SEQUENCE</scope>
</reference>
<keyword evidence="3" id="KW-0156">Chromatin regulator</keyword>
<proteinExistence type="predicted"/>
<dbReference type="GO" id="GO:0003677">
    <property type="term" value="F:DNA binding"/>
    <property type="evidence" value="ECO:0007669"/>
    <property type="project" value="InterPro"/>
</dbReference>
<keyword evidence="4" id="KW-0539">Nucleus</keyword>
<dbReference type="GO" id="GO:0005634">
    <property type="term" value="C:nucleus"/>
    <property type="evidence" value="ECO:0007669"/>
    <property type="project" value="UniProtKB-SubCell"/>
</dbReference>
<organism evidence="6 7">
    <name type="scientific">Danaus chrysippus</name>
    <name type="common">African queen</name>
    <dbReference type="NCBI Taxonomy" id="151541"/>
    <lineage>
        <taxon>Eukaryota</taxon>
        <taxon>Metazoa</taxon>
        <taxon>Ecdysozoa</taxon>
        <taxon>Arthropoda</taxon>
        <taxon>Hexapoda</taxon>
        <taxon>Insecta</taxon>
        <taxon>Pterygota</taxon>
        <taxon>Neoptera</taxon>
        <taxon>Endopterygota</taxon>
        <taxon>Lepidoptera</taxon>
        <taxon>Glossata</taxon>
        <taxon>Ditrysia</taxon>
        <taxon>Papilionoidea</taxon>
        <taxon>Nymphalidae</taxon>
        <taxon>Danainae</taxon>
        <taxon>Danaini</taxon>
        <taxon>Danaina</taxon>
        <taxon>Danaus</taxon>
        <taxon>Anosia</taxon>
    </lineage>
</organism>
<dbReference type="Pfam" id="PF21524">
    <property type="entry name" value="SAMD1_WH"/>
    <property type="match status" value="1"/>
</dbReference>
<dbReference type="Proteomes" id="UP000789524">
    <property type="component" value="Unassembled WGS sequence"/>
</dbReference>
<evidence type="ECO:0000256" key="3">
    <source>
        <dbReference type="ARBA" id="ARBA00022853"/>
    </source>
</evidence>